<dbReference type="InterPro" id="IPR013424">
    <property type="entry name" value="Ice-binding_C"/>
</dbReference>
<sequence precursor="true">MTRHKLRFAVLTLYSLAAMVAGQSAMAATTTVTTESDEENSYVISDPDVGDFTVTITGYSGKTLQDNRYYFRTGSSSGALSQTWSIAVTGLDPGEVITDLSLSTTRIVPGVGSGGTWDWDIEFTAPLASGGTYTDTRELIGDLTVSPRISYDNDIAGDHFGENPTFDINVSKTNSNSRALGWYNFDITAAFANAQPIPGDTTGDGLVTLDDLNPILQNYRTAQTARSAGDLVDNDFIDFADFRQWKTAYVDAGGSLEGIDLDFFTATVPEPGTMLLTLVSAVGIAIVRRRSR</sequence>
<keyword evidence="1" id="KW-0732">Signal</keyword>
<dbReference type="OrthoDB" id="279309at2"/>
<evidence type="ECO:0008006" key="4">
    <source>
        <dbReference type="Google" id="ProtNLM"/>
    </source>
</evidence>
<dbReference type="KEGG" id="amuc:Pan181_27600"/>
<feature type="signal peptide" evidence="1">
    <location>
        <begin position="1"/>
        <end position="27"/>
    </location>
</feature>
<feature type="chain" id="PRO_5021932528" description="PEP-CTERM protein-sorting domain-containing protein" evidence="1">
    <location>
        <begin position="28"/>
        <end position="292"/>
    </location>
</feature>
<dbReference type="Proteomes" id="UP000315750">
    <property type="component" value="Chromosome"/>
</dbReference>
<gene>
    <name evidence="2" type="ORF">Pan181_27600</name>
</gene>
<name>A0A518AP94_9BACT</name>
<evidence type="ECO:0000256" key="1">
    <source>
        <dbReference type="SAM" id="SignalP"/>
    </source>
</evidence>
<accession>A0A518AP94</accession>
<evidence type="ECO:0000313" key="2">
    <source>
        <dbReference type="EMBL" id="QDU56550.1"/>
    </source>
</evidence>
<reference evidence="2 3" key="1">
    <citation type="submission" date="2019-02" db="EMBL/GenBank/DDBJ databases">
        <title>Deep-cultivation of Planctomycetes and their phenomic and genomic characterization uncovers novel biology.</title>
        <authorList>
            <person name="Wiegand S."/>
            <person name="Jogler M."/>
            <person name="Boedeker C."/>
            <person name="Pinto D."/>
            <person name="Vollmers J."/>
            <person name="Rivas-Marin E."/>
            <person name="Kohn T."/>
            <person name="Peeters S.H."/>
            <person name="Heuer A."/>
            <person name="Rast P."/>
            <person name="Oberbeckmann S."/>
            <person name="Bunk B."/>
            <person name="Jeske O."/>
            <person name="Meyerdierks A."/>
            <person name="Storesund J.E."/>
            <person name="Kallscheuer N."/>
            <person name="Luecker S."/>
            <person name="Lage O.M."/>
            <person name="Pohl T."/>
            <person name="Merkel B.J."/>
            <person name="Hornburger P."/>
            <person name="Mueller R.-W."/>
            <person name="Bruemmer F."/>
            <person name="Labrenz M."/>
            <person name="Spormann A.M."/>
            <person name="Op den Camp H."/>
            <person name="Overmann J."/>
            <person name="Amann R."/>
            <person name="Jetten M.S.M."/>
            <person name="Mascher T."/>
            <person name="Medema M.H."/>
            <person name="Devos D.P."/>
            <person name="Kaster A.-K."/>
            <person name="Ovreas L."/>
            <person name="Rohde M."/>
            <person name="Galperin M.Y."/>
            <person name="Jogler C."/>
        </authorList>
    </citation>
    <scope>NUCLEOTIDE SEQUENCE [LARGE SCALE GENOMIC DNA]</scope>
    <source>
        <strain evidence="2 3">Pan181</strain>
    </source>
</reference>
<proteinExistence type="predicted"/>
<dbReference type="AlphaFoldDB" id="A0A518AP94"/>
<keyword evidence="3" id="KW-1185">Reference proteome</keyword>
<dbReference type="EMBL" id="CP036278">
    <property type="protein sequence ID" value="QDU56550.1"/>
    <property type="molecule type" value="Genomic_DNA"/>
</dbReference>
<dbReference type="NCBIfam" id="TIGR02595">
    <property type="entry name" value="PEP_CTERM"/>
    <property type="match status" value="1"/>
</dbReference>
<protein>
    <recommendedName>
        <fullName evidence="4">PEP-CTERM protein-sorting domain-containing protein</fullName>
    </recommendedName>
</protein>
<organism evidence="2 3">
    <name type="scientific">Aeoliella mucimassa</name>
    <dbReference type="NCBI Taxonomy" id="2527972"/>
    <lineage>
        <taxon>Bacteria</taxon>
        <taxon>Pseudomonadati</taxon>
        <taxon>Planctomycetota</taxon>
        <taxon>Planctomycetia</taxon>
        <taxon>Pirellulales</taxon>
        <taxon>Lacipirellulaceae</taxon>
        <taxon>Aeoliella</taxon>
    </lineage>
</organism>
<evidence type="ECO:0000313" key="3">
    <source>
        <dbReference type="Proteomes" id="UP000315750"/>
    </source>
</evidence>